<evidence type="ECO:0000259" key="1">
    <source>
        <dbReference type="Pfam" id="PF01243"/>
    </source>
</evidence>
<organism evidence="2 3">
    <name type="scientific">Neisseria animalis</name>
    <dbReference type="NCBI Taxonomy" id="492"/>
    <lineage>
        <taxon>Bacteria</taxon>
        <taxon>Pseudomonadati</taxon>
        <taxon>Pseudomonadota</taxon>
        <taxon>Betaproteobacteria</taxon>
        <taxon>Neisseriales</taxon>
        <taxon>Neisseriaceae</taxon>
        <taxon>Neisseria</taxon>
    </lineage>
</organism>
<dbReference type="Gene3D" id="2.30.110.10">
    <property type="entry name" value="Electron Transport, Fmn-binding Protein, Chain A"/>
    <property type="match status" value="1"/>
</dbReference>
<feature type="domain" description="Pyridoxamine 5'-phosphate oxidase N-terminal" evidence="1">
    <location>
        <begin position="4"/>
        <end position="104"/>
    </location>
</feature>
<name>A0A5P3MQ73_NEIAN</name>
<dbReference type="InterPro" id="IPR011194">
    <property type="entry name" value="UPF0306"/>
</dbReference>
<dbReference type="Pfam" id="PF01243">
    <property type="entry name" value="PNPOx_N"/>
    <property type="match status" value="1"/>
</dbReference>
<reference evidence="2 3" key="1">
    <citation type="submission" date="2018-08" db="EMBL/GenBank/DDBJ databases">
        <title>Neisseria animalis ATCC 49930 complete genome.</title>
        <authorList>
            <person name="Veseli I.A."/>
            <person name="Mascarenhas dos Santos A.C."/>
            <person name="Buttler R."/>
            <person name="Pombert J.-F."/>
        </authorList>
    </citation>
    <scope>NUCLEOTIDE SEQUENCE [LARGE SCALE GENOMIC DNA]</scope>
    <source>
        <strain evidence="2 3">ATCC 49930</strain>
    </source>
</reference>
<dbReference type="AlphaFoldDB" id="A0A5P3MQ73"/>
<dbReference type="OrthoDB" id="8447155at2"/>
<accession>A0A5P3MQ73</accession>
<dbReference type="KEGG" id="naq:D0T90_03775"/>
<dbReference type="Proteomes" id="UP000325536">
    <property type="component" value="Chromosome"/>
</dbReference>
<protein>
    <recommendedName>
        <fullName evidence="1">Pyridoxamine 5'-phosphate oxidase N-terminal domain-containing protein</fullName>
    </recommendedName>
</protein>
<dbReference type="EMBL" id="CP031699">
    <property type="protein sequence ID" value="QEY23732.1"/>
    <property type="molecule type" value="Genomic_DNA"/>
</dbReference>
<gene>
    <name evidence="2" type="ORF">D0T90_03775</name>
</gene>
<evidence type="ECO:0000313" key="2">
    <source>
        <dbReference type="EMBL" id="QEY23732.1"/>
    </source>
</evidence>
<proteinExistence type="predicted"/>
<sequence>MNPIPDHIAAFFRQNHVVSLAAAHEGDIWSACCFYVPDLQAGRLIVLTSRTTRHGVLMSANPRIAGTVAGQPKSLAQIRGIQFQARAEIIEDEAERKTACALFYQAHPVARAMKSDVWALVLESVKFTDNKQVFAQKTVWQRNEV</sequence>
<dbReference type="InterPro" id="IPR011576">
    <property type="entry name" value="Pyridox_Oxase_N"/>
</dbReference>
<dbReference type="SUPFAM" id="SSF50475">
    <property type="entry name" value="FMN-binding split barrel"/>
    <property type="match status" value="1"/>
</dbReference>
<dbReference type="InterPro" id="IPR012349">
    <property type="entry name" value="Split_barrel_FMN-bd"/>
</dbReference>
<keyword evidence="3" id="KW-1185">Reference proteome</keyword>
<dbReference type="PIRSF" id="PIRSF009554">
    <property type="entry name" value="UCP009554"/>
    <property type="match status" value="1"/>
</dbReference>
<evidence type="ECO:0000313" key="3">
    <source>
        <dbReference type="Proteomes" id="UP000325536"/>
    </source>
</evidence>
<dbReference type="RefSeq" id="WP_123795119.1">
    <property type="nucleotide sequence ID" value="NZ_CP031699.1"/>
</dbReference>